<sequence>MRGRQRGQETNHEPIETNHELAREGSQTWKNQEKRTNQGIAPDYASRPRDLVICFSNEYYKGTLPHQDDPMVISLIAVDYKIERVLVDQGSSTNVKTPCLLPGRVPRNLIWIHRRASRDKGIRRDLDCVCDRSECRNNPNLLYSCQHLGLLQHDHRVVGSEQIQSGGVHYIST</sequence>
<feature type="region of interest" description="Disordered" evidence="1">
    <location>
        <begin position="1"/>
        <end position="43"/>
    </location>
</feature>
<keyword evidence="3" id="KW-1185">Reference proteome</keyword>
<gene>
    <name evidence="2" type="ORF">CR513_33411</name>
</gene>
<accession>A0A371G4E6</accession>
<comment type="caution">
    <text evidence="2">The sequence shown here is derived from an EMBL/GenBank/DDBJ whole genome shotgun (WGS) entry which is preliminary data.</text>
</comment>
<evidence type="ECO:0000313" key="3">
    <source>
        <dbReference type="Proteomes" id="UP000257109"/>
    </source>
</evidence>
<dbReference type="AlphaFoldDB" id="A0A371G4E6"/>
<feature type="non-terminal residue" evidence="2">
    <location>
        <position position="1"/>
    </location>
</feature>
<proteinExistence type="predicted"/>
<evidence type="ECO:0000313" key="2">
    <source>
        <dbReference type="EMBL" id="RDX85408.1"/>
    </source>
</evidence>
<dbReference type="EMBL" id="QJKJ01006804">
    <property type="protein sequence ID" value="RDX85408.1"/>
    <property type="molecule type" value="Genomic_DNA"/>
</dbReference>
<evidence type="ECO:0000256" key="1">
    <source>
        <dbReference type="SAM" id="MobiDB-lite"/>
    </source>
</evidence>
<feature type="compositionally biased region" description="Basic and acidic residues" evidence="1">
    <location>
        <begin position="1"/>
        <end position="23"/>
    </location>
</feature>
<dbReference type="Proteomes" id="UP000257109">
    <property type="component" value="Unassembled WGS sequence"/>
</dbReference>
<organism evidence="2 3">
    <name type="scientific">Mucuna pruriens</name>
    <name type="common">Velvet bean</name>
    <name type="synonym">Dolichos pruriens</name>
    <dbReference type="NCBI Taxonomy" id="157652"/>
    <lineage>
        <taxon>Eukaryota</taxon>
        <taxon>Viridiplantae</taxon>
        <taxon>Streptophyta</taxon>
        <taxon>Embryophyta</taxon>
        <taxon>Tracheophyta</taxon>
        <taxon>Spermatophyta</taxon>
        <taxon>Magnoliopsida</taxon>
        <taxon>eudicotyledons</taxon>
        <taxon>Gunneridae</taxon>
        <taxon>Pentapetalae</taxon>
        <taxon>rosids</taxon>
        <taxon>fabids</taxon>
        <taxon>Fabales</taxon>
        <taxon>Fabaceae</taxon>
        <taxon>Papilionoideae</taxon>
        <taxon>50 kb inversion clade</taxon>
        <taxon>NPAAA clade</taxon>
        <taxon>indigoferoid/millettioid clade</taxon>
        <taxon>Phaseoleae</taxon>
        <taxon>Mucuna</taxon>
    </lineage>
</organism>
<reference evidence="2" key="1">
    <citation type="submission" date="2018-05" db="EMBL/GenBank/DDBJ databases">
        <title>Draft genome of Mucuna pruriens seed.</title>
        <authorList>
            <person name="Nnadi N.E."/>
            <person name="Vos R."/>
            <person name="Hasami M.H."/>
            <person name="Devisetty U.K."/>
            <person name="Aguiy J.C."/>
        </authorList>
    </citation>
    <scope>NUCLEOTIDE SEQUENCE [LARGE SCALE GENOMIC DNA]</scope>
    <source>
        <strain evidence="2">JCA_2017</strain>
    </source>
</reference>
<name>A0A371G4E6_MUCPR</name>
<protein>
    <submittedName>
        <fullName evidence="2">Uncharacterized protein</fullName>
    </submittedName>
</protein>
<dbReference type="OrthoDB" id="1436117at2759"/>